<dbReference type="EMBL" id="FRBL01000003">
    <property type="protein sequence ID" value="SHL47845.1"/>
    <property type="molecule type" value="Genomic_DNA"/>
</dbReference>
<gene>
    <name evidence="4" type="ORF">SAMN05444266_103459</name>
</gene>
<dbReference type="GO" id="GO:0019878">
    <property type="term" value="P:lysine biosynthetic process via aminoadipic acid"/>
    <property type="evidence" value="ECO:0007669"/>
    <property type="project" value="TreeGrafter"/>
</dbReference>
<dbReference type="RefSeq" id="WP_073080285.1">
    <property type="nucleotide sequence ID" value="NZ_FRBL01000003.1"/>
</dbReference>
<keyword evidence="5" id="KW-1185">Reference proteome</keyword>
<dbReference type="InterPro" id="IPR005097">
    <property type="entry name" value="Sacchrp_dh_NADP-bd"/>
</dbReference>
<evidence type="ECO:0000256" key="1">
    <source>
        <dbReference type="ARBA" id="ARBA00023002"/>
    </source>
</evidence>
<dbReference type="SUPFAM" id="SSF51735">
    <property type="entry name" value="NAD(P)-binding Rossmann-fold domains"/>
    <property type="match status" value="1"/>
</dbReference>
<keyword evidence="1" id="KW-0560">Oxidoreductase</keyword>
<name>A0A1M7AYP6_9BACT</name>
<dbReference type="GO" id="GO:0004753">
    <property type="term" value="F:saccharopine dehydrogenase activity"/>
    <property type="evidence" value="ECO:0007669"/>
    <property type="project" value="TreeGrafter"/>
</dbReference>
<evidence type="ECO:0000259" key="3">
    <source>
        <dbReference type="Pfam" id="PF16653"/>
    </source>
</evidence>
<dbReference type="InterPro" id="IPR051168">
    <property type="entry name" value="AASS"/>
</dbReference>
<evidence type="ECO:0000313" key="4">
    <source>
        <dbReference type="EMBL" id="SHL47845.1"/>
    </source>
</evidence>
<dbReference type="InterPro" id="IPR036291">
    <property type="entry name" value="NAD(P)-bd_dom_sf"/>
</dbReference>
<evidence type="ECO:0000259" key="2">
    <source>
        <dbReference type="Pfam" id="PF03435"/>
    </source>
</evidence>
<dbReference type="PANTHER" id="PTHR11133">
    <property type="entry name" value="SACCHAROPINE DEHYDROGENASE"/>
    <property type="match status" value="1"/>
</dbReference>
<dbReference type="AlphaFoldDB" id="A0A1M7AYP6"/>
<proteinExistence type="predicted"/>
<dbReference type="Proteomes" id="UP000184420">
    <property type="component" value="Unassembled WGS sequence"/>
</dbReference>
<dbReference type="PANTHER" id="PTHR11133:SF22">
    <property type="entry name" value="ALPHA-AMINOADIPIC SEMIALDEHYDE SYNTHASE, MITOCHONDRIAL"/>
    <property type="match status" value="1"/>
</dbReference>
<accession>A0A1M7AYP6</accession>
<feature type="domain" description="Saccharopine dehydrogenase-like C-terminal" evidence="3">
    <location>
        <begin position="126"/>
        <end position="432"/>
    </location>
</feature>
<dbReference type="SUPFAM" id="SSF55347">
    <property type="entry name" value="Glyceraldehyde-3-phosphate dehydrogenase-like, C-terminal domain"/>
    <property type="match status" value="1"/>
</dbReference>
<protein>
    <submittedName>
        <fullName evidence="4">Saccharopine dehydrogenase, NADP-dependent</fullName>
    </submittedName>
</protein>
<dbReference type="Gene3D" id="3.40.50.720">
    <property type="entry name" value="NAD(P)-binding Rossmann-like Domain"/>
    <property type="match status" value="1"/>
</dbReference>
<dbReference type="STRING" id="1419482.SAMN05444266_103459"/>
<dbReference type="GO" id="GO:0005737">
    <property type="term" value="C:cytoplasm"/>
    <property type="evidence" value="ECO:0007669"/>
    <property type="project" value="TreeGrafter"/>
</dbReference>
<feature type="domain" description="Saccharopine dehydrogenase NADP binding" evidence="2">
    <location>
        <begin position="4"/>
        <end position="121"/>
    </location>
</feature>
<dbReference type="OrthoDB" id="973788at2"/>
<dbReference type="InterPro" id="IPR032095">
    <property type="entry name" value="Sacchrp_dh-like_C"/>
</dbReference>
<dbReference type="Pfam" id="PF16653">
    <property type="entry name" value="Sacchrp_dh_C"/>
    <property type="match status" value="1"/>
</dbReference>
<dbReference type="Pfam" id="PF03435">
    <property type="entry name" value="Sacchrp_dh_NADP"/>
    <property type="match status" value="1"/>
</dbReference>
<sequence length="442" mass="50230">MKNILLFGAGKSATSLIDFLITNAPRLKWHVTVADQDLMLIKSKTGKSYYATPVELDIKNQTARHQLIQETDLVISLLPPSLHILVAKDCLQYRKNLLTASYIDDEVRKLEKDIEAAGLLFMYEMGLDPGIDHMSAMKLIHSIEKKGGQIFSFKSYCGGLISPESIDNPWQYKVSWNARNIVLSGSTGATYKEKGKIRELTYEQLFDHNKTIHVPGLGKMAYYPNRDSLAYMNIYKLQEIATFMRATLRFPDFCEGWNALIKLGLTDDAHKKQTDQLSYFDWATQNLEGNKSSEAHDEFVAQHLGVSSKSKVIRQLKYLGLLNGDQINLGEQTNAAVLEHVVLDKLKMEPQDKDMIVMLHEIEFERRSMATRMHSYMIVQGEDNVRTAMAKTVGLPLGIMAKLILQDKISLTGLQIPVMPEVYNPVLKELEDFDIRFEESFE</sequence>
<dbReference type="Gene3D" id="1.10.1870.10">
    <property type="entry name" value="Domain 3, Saccharopine reductase"/>
    <property type="match status" value="1"/>
</dbReference>
<evidence type="ECO:0000313" key="5">
    <source>
        <dbReference type="Proteomes" id="UP000184420"/>
    </source>
</evidence>
<reference evidence="4 5" key="1">
    <citation type="submission" date="2016-11" db="EMBL/GenBank/DDBJ databases">
        <authorList>
            <person name="Jaros S."/>
            <person name="Januszkiewicz K."/>
            <person name="Wedrychowicz H."/>
        </authorList>
    </citation>
    <scope>NUCLEOTIDE SEQUENCE [LARGE SCALE GENOMIC DNA]</scope>
    <source>
        <strain evidence="4 5">DSM 27406</strain>
    </source>
</reference>
<dbReference type="Gene3D" id="3.30.360.10">
    <property type="entry name" value="Dihydrodipicolinate Reductase, domain 2"/>
    <property type="match status" value="1"/>
</dbReference>
<organism evidence="4 5">
    <name type="scientific">Chitinophaga jiangningensis</name>
    <dbReference type="NCBI Taxonomy" id="1419482"/>
    <lineage>
        <taxon>Bacteria</taxon>
        <taxon>Pseudomonadati</taxon>
        <taxon>Bacteroidota</taxon>
        <taxon>Chitinophagia</taxon>
        <taxon>Chitinophagales</taxon>
        <taxon>Chitinophagaceae</taxon>
        <taxon>Chitinophaga</taxon>
    </lineage>
</organism>